<evidence type="ECO:0000256" key="5">
    <source>
        <dbReference type="ARBA" id="ARBA00038359"/>
    </source>
</evidence>
<protein>
    <recommendedName>
        <fullName evidence="7">Rhodopsin domain-containing protein</fullName>
    </recommendedName>
</protein>
<dbReference type="GO" id="GO:0016020">
    <property type="term" value="C:membrane"/>
    <property type="evidence" value="ECO:0007669"/>
    <property type="project" value="UniProtKB-SubCell"/>
</dbReference>
<evidence type="ECO:0000313" key="8">
    <source>
        <dbReference type="EMBL" id="KAF2197035.1"/>
    </source>
</evidence>
<dbReference type="EMBL" id="ML994287">
    <property type="protein sequence ID" value="KAF2197035.1"/>
    <property type="molecule type" value="Genomic_DNA"/>
</dbReference>
<proteinExistence type="inferred from homology"/>
<dbReference type="InterPro" id="IPR049326">
    <property type="entry name" value="Rhodopsin_dom_fungi"/>
</dbReference>
<feature type="transmembrane region" description="Helical" evidence="6">
    <location>
        <begin position="208"/>
        <end position="228"/>
    </location>
</feature>
<sequence length="362" mass="40421">MPALQPPNGIVPNFVNPPSQANQPRIAIYVSMPIMVFVLALRIYTRLRVTRALGADDYLCIVSAISVCAFCGIVLSMLGHPLGLHQWDVPLIKITETFSKVYCSSTRFPARCLYTQRSFTGICMYAVSAIWVKSTLLVLYLRIFRPSRRANIMIWLGLVTIAVFYLCCIVVNAVQCVPRRGEVGGWLSPTALARCSQPELDLSVAQGVFSAVSDLYVLSIPMHLVFALRLALLRKIGVSALFFTGFIILELNVGIICSCMPVVFILFKRVKLRSSYIAFLSYFRTRNRSGRTAGSDNDPRVVPVGEDRLPAVPKPTLTGLRSFIKRVQRSQPGRTTRPTEMSTYSEINSMNDDYHAQLKARK</sequence>
<evidence type="ECO:0000256" key="2">
    <source>
        <dbReference type="ARBA" id="ARBA00022692"/>
    </source>
</evidence>
<comment type="similarity">
    <text evidence="5">Belongs to the SAT4 family.</text>
</comment>
<reference evidence="8" key="1">
    <citation type="journal article" date="2020" name="Stud. Mycol.">
        <title>101 Dothideomycetes genomes: a test case for predicting lifestyles and emergence of pathogens.</title>
        <authorList>
            <person name="Haridas S."/>
            <person name="Albert R."/>
            <person name="Binder M."/>
            <person name="Bloem J."/>
            <person name="Labutti K."/>
            <person name="Salamov A."/>
            <person name="Andreopoulos B."/>
            <person name="Baker S."/>
            <person name="Barry K."/>
            <person name="Bills G."/>
            <person name="Bluhm B."/>
            <person name="Cannon C."/>
            <person name="Castanera R."/>
            <person name="Culley D."/>
            <person name="Daum C."/>
            <person name="Ezra D."/>
            <person name="Gonzalez J."/>
            <person name="Henrissat B."/>
            <person name="Kuo A."/>
            <person name="Liang C."/>
            <person name="Lipzen A."/>
            <person name="Lutzoni F."/>
            <person name="Magnuson J."/>
            <person name="Mondo S."/>
            <person name="Nolan M."/>
            <person name="Ohm R."/>
            <person name="Pangilinan J."/>
            <person name="Park H.-J."/>
            <person name="Ramirez L."/>
            <person name="Alfaro M."/>
            <person name="Sun H."/>
            <person name="Tritt A."/>
            <person name="Yoshinaga Y."/>
            <person name="Zwiers L.-H."/>
            <person name="Turgeon B."/>
            <person name="Goodwin S."/>
            <person name="Spatafora J."/>
            <person name="Crous P."/>
            <person name="Grigoriev I."/>
        </authorList>
    </citation>
    <scope>NUCLEOTIDE SEQUENCE</scope>
    <source>
        <strain evidence="8">ATCC 74209</strain>
    </source>
</reference>
<dbReference type="Pfam" id="PF20684">
    <property type="entry name" value="Fung_rhodopsin"/>
    <property type="match status" value="1"/>
</dbReference>
<dbReference type="Proteomes" id="UP000799536">
    <property type="component" value="Unassembled WGS sequence"/>
</dbReference>
<feature type="transmembrane region" description="Helical" evidence="6">
    <location>
        <begin position="240"/>
        <end position="267"/>
    </location>
</feature>
<evidence type="ECO:0000256" key="4">
    <source>
        <dbReference type="ARBA" id="ARBA00023136"/>
    </source>
</evidence>
<feature type="transmembrane region" description="Helical" evidence="6">
    <location>
        <begin position="57"/>
        <end position="78"/>
    </location>
</feature>
<dbReference type="OrthoDB" id="444631at2759"/>
<evidence type="ECO:0000256" key="1">
    <source>
        <dbReference type="ARBA" id="ARBA00004141"/>
    </source>
</evidence>
<feature type="domain" description="Rhodopsin" evidence="7">
    <location>
        <begin position="41"/>
        <end position="248"/>
    </location>
</feature>
<dbReference type="AlphaFoldDB" id="A0A9P4JD32"/>
<comment type="subcellular location">
    <subcellularLocation>
        <location evidence="1">Membrane</location>
        <topology evidence="1">Multi-pass membrane protein</topology>
    </subcellularLocation>
</comment>
<evidence type="ECO:0000256" key="3">
    <source>
        <dbReference type="ARBA" id="ARBA00022989"/>
    </source>
</evidence>
<dbReference type="InterPro" id="IPR052337">
    <property type="entry name" value="SAT4-like"/>
</dbReference>
<evidence type="ECO:0000256" key="6">
    <source>
        <dbReference type="SAM" id="Phobius"/>
    </source>
</evidence>
<keyword evidence="2 6" id="KW-0812">Transmembrane</keyword>
<evidence type="ECO:0000313" key="9">
    <source>
        <dbReference type="Proteomes" id="UP000799536"/>
    </source>
</evidence>
<keyword evidence="3 6" id="KW-1133">Transmembrane helix</keyword>
<feature type="transmembrane region" description="Helical" evidence="6">
    <location>
        <begin position="26"/>
        <end position="45"/>
    </location>
</feature>
<dbReference type="PANTHER" id="PTHR33048">
    <property type="entry name" value="PTH11-LIKE INTEGRAL MEMBRANE PROTEIN (AFU_ORTHOLOGUE AFUA_5G11245)"/>
    <property type="match status" value="1"/>
</dbReference>
<comment type="caution">
    <text evidence="8">The sequence shown here is derived from an EMBL/GenBank/DDBJ whole genome shotgun (WGS) entry which is preliminary data.</text>
</comment>
<accession>A0A9P4JD32</accession>
<keyword evidence="9" id="KW-1185">Reference proteome</keyword>
<organism evidence="8 9">
    <name type="scientific">Delitschia confertaspora ATCC 74209</name>
    <dbReference type="NCBI Taxonomy" id="1513339"/>
    <lineage>
        <taxon>Eukaryota</taxon>
        <taxon>Fungi</taxon>
        <taxon>Dikarya</taxon>
        <taxon>Ascomycota</taxon>
        <taxon>Pezizomycotina</taxon>
        <taxon>Dothideomycetes</taxon>
        <taxon>Pleosporomycetidae</taxon>
        <taxon>Pleosporales</taxon>
        <taxon>Delitschiaceae</taxon>
        <taxon>Delitschia</taxon>
    </lineage>
</organism>
<dbReference type="PANTHER" id="PTHR33048:SF158">
    <property type="entry name" value="MEMBRANE PROTEIN PTH11-LIKE, PUTATIVE-RELATED"/>
    <property type="match status" value="1"/>
</dbReference>
<feature type="transmembrane region" description="Helical" evidence="6">
    <location>
        <begin position="153"/>
        <end position="174"/>
    </location>
</feature>
<name>A0A9P4JD32_9PLEO</name>
<evidence type="ECO:0000259" key="7">
    <source>
        <dbReference type="Pfam" id="PF20684"/>
    </source>
</evidence>
<keyword evidence="4 6" id="KW-0472">Membrane</keyword>
<gene>
    <name evidence="8" type="ORF">GQ43DRAFT_497190</name>
</gene>
<feature type="transmembrane region" description="Helical" evidence="6">
    <location>
        <begin position="119"/>
        <end position="141"/>
    </location>
</feature>